<dbReference type="Pfam" id="PF01077">
    <property type="entry name" value="NIR_SIR"/>
    <property type="match status" value="1"/>
</dbReference>
<dbReference type="AlphaFoldDB" id="A0A1W1VHI7"/>
<keyword evidence="1" id="KW-0004">4Fe-4S</keyword>
<evidence type="ECO:0000313" key="10">
    <source>
        <dbReference type="Proteomes" id="UP000192731"/>
    </source>
</evidence>
<dbReference type="InterPro" id="IPR006067">
    <property type="entry name" value="NO2/SO3_Rdtase_4Fe4S_dom"/>
</dbReference>
<dbReference type="EMBL" id="FWWT01000021">
    <property type="protein sequence ID" value="SMB92822.1"/>
    <property type="molecule type" value="Genomic_DNA"/>
</dbReference>
<keyword evidence="4" id="KW-0560">Oxidoreductase</keyword>
<dbReference type="GO" id="GO:0046872">
    <property type="term" value="F:metal ion binding"/>
    <property type="evidence" value="ECO:0007669"/>
    <property type="project" value="UniProtKB-KW"/>
</dbReference>
<evidence type="ECO:0000256" key="4">
    <source>
        <dbReference type="ARBA" id="ARBA00023002"/>
    </source>
</evidence>
<dbReference type="InterPro" id="IPR052034">
    <property type="entry name" value="NasD-like"/>
</dbReference>
<evidence type="ECO:0000256" key="3">
    <source>
        <dbReference type="ARBA" id="ARBA00022723"/>
    </source>
</evidence>
<proteinExistence type="predicted"/>
<dbReference type="PROSITE" id="PS00365">
    <property type="entry name" value="NIR_SIR"/>
    <property type="match status" value="1"/>
</dbReference>
<evidence type="ECO:0000256" key="1">
    <source>
        <dbReference type="ARBA" id="ARBA00022485"/>
    </source>
</evidence>
<dbReference type="InterPro" id="IPR045854">
    <property type="entry name" value="NO2/SO3_Rdtase_4Fe4S_sf"/>
</dbReference>
<evidence type="ECO:0000256" key="2">
    <source>
        <dbReference type="ARBA" id="ARBA00022617"/>
    </source>
</evidence>
<organism evidence="9 10">
    <name type="scientific">Desulfonispora thiosulfatigenes DSM 11270</name>
    <dbReference type="NCBI Taxonomy" id="656914"/>
    <lineage>
        <taxon>Bacteria</taxon>
        <taxon>Bacillati</taxon>
        <taxon>Bacillota</taxon>
        <taxon>Clostridia</taxon>
        <taxon>Eubacteriales</taxon>
        <taxon>Peptococcaceae</taxon>
        <taxon>Desulfonispora</taxon>
    </lineage>
</organism>
<dbReference type="STRING" id="656914.SAMN00017405_2108"/>
<feature type="domain" description="Nitrite/sulphite reductase 4Fe-4S" evidence="7">
    <location>
        <begin position="82"/>
        <end position="217"/>
    </location>
</feature>
<evidence type="ECO:0000259" key="7">
    <source>
        <dbReference type="Pfam" id="PF01077"/>
    </source>
</evidence>
<dbReference type="SUPFAM" id="SSF55124">
    <property type="entry name" value="Nitrite/Sulfite reductase N-terminal domain-like"/>
    <property type="match status" value="1"/>
</dbReference>
<evidence type="ECO:0000256" key="6">
    <source>
        <dbReference type="ARBA" id="ARBA00023014"/>
    </source>
</evidence>
<dbReference type="PRINTS" id="PR00397">
    <property type="entry name" value="SIROHAEM"/>
</dbReference>
<sequence length="219" mass="24172">MSDLPRGAVLQKDGETYAIILKIPSGIITPEILERISMVVKKYNIPIMKISSAQRIVLVGVKGEDVESIWQEVGLDNGRPEGPCLHYIQSCPGSTVCRLGQLDSLGLANKIDSLFSKVVIPAKTKVGVSGCPLSCGENYVRDIGFFGIKDKGWTILIGGNSGINTRKGDILAKNLTEEDTLKVLEKFFNYYIENAKKKERLYRFVPRVGIEKIQEDLGL</sequence>
<dbReference type="PANTHER" id="PTHR43809:SF1">
    <property type="entry name" value="NITRITE REDUCTASE (NADH) LARGE SUBUNIT"/>
    <property type="match status" value="1"/>
</dbReference>
<keyword evidence="6" id="KW-0411">Iron-sulfur</keyword>
<dbReference type="InterPro" id="IPR036136">
    <property type="entry name" value="Nit/Sulf_reduc_fer-like_dom_sf"/>
</dbReference>
<keyword evidence="3" id="KW-0479">Metal-binding</keyword>
<dbReference type="RefSeq" id="WP_084053732.1">
    <property type="nucleotide sequence ID" value="NZ_FWWT01000021.1"/>
</dbReference>
<dbReference type="GO" id="GO:0051539">
    <property type="term" value="F:4 iron, 4 sulfur cluster binding"/>
    <property type="evidence" value="ECO:0007669"/>
    <property type="project" value="UniProtKB-KW"/>
</dbReference>
<accession>A0A1W1VHI7</accession>
<dbReference type="Proteomes" id="UP000192731">
    <property type="component" value="Unassembled WGS sequence"/>
</dbReference>
<dbReference type="PANTHER" id="PTHR43809">
    <property type="entry name" value="NITRITE REDUCTASE (NADH) LARGE SUBUNIT"/>
    <property type="match status" value="1"/>
</dbReference>
<evidence type="ECO:0000259" key="8">
    <source>
        <dbReference type="Pfam" id="PF03460"/>
    </source>
</evidence>
<keyword evidence="2" id="KW-0349">Heme</keyword>
<feature type="domain" description="Nitrite/Sulfite reductase ferredoxin-like" evidence="8">
    <location>
        <begin position="11"/>
        <end position="73"/>
    </location>
</feature>
<reference evidence="9 10" key="1">
    <citation type="submission" date="2017-04" db="EMBL/GenBank/DDBJ databases">
        <authorList>
            <person name="Afonso C.L."/>
            <person name="Miller P.J."/>
            <person name="Scott M.A."/>
            <person name="Spackman E."/>
            <person name="Goraichik I."/>
            <person name="Dimitrov K.M."/>
            <person name="Suarez D.L."/>
            <person name="Swayne D.E."/>
        </authorList>
    </citation>
    <scope>NUCLEOTIDE SEQUENCE [LARGE SCALE GENOMIC DNA]</scope>
    <source>
        <strain evidence="9 10">DSM 11270</strain>
    </source>
</reference>
<dbReference type="Pfam" id="PF03460">
    <property type="entry name" value="NIR_SIR_ferr"/>
    <property type="match status" value="1"/>
</dbReference>
<dbReference type="SUPFAM" id="SSF56014">
    <property type="entry name" value="Nitrite and sulphite reductase 4Fe-4S domain-like"/>
    <property type="match status" value="1"/>
</dbReference>
<dbReference type="OrthoDB" id="9800558at2"/>
<name>A0A1W1VHI7_DESTI</name>
<dbReference type="InterPro" id="IPR005117">
    <property type="entry name" value="NiRdtase/SiRdtase_haem-b_fer"/>
</dbReference>
<dbReference type="InterPro" id="IPR006066">
    <property type="entry name" value="NO2/SO3_Rdtase_FeS/sirohaem_BS"/>
</dbReference>
<keyword evidence="10" id="KW-1185">Reference proteome</keyword>
<evidence type="ECO:0000256" key="5">
    <source>
        <dbReference type="ARBA" id="ARBA00023004"/>
    </source>
</evidence>
<keyword evidence="5" id="KW-0408">Iron</keyword>
<dbReference type="GO" id="GO:0016491">
    <property type="term" value="F:oxidoreductase activity"/>
    <property type="evidence" value="ECO:0007669"/>
    <property type="project" value="UniProtKB-KW"/>
</dbReference>
<dbReference type="GO" id="GO:0020037">
    <property type="term" value="F:heme binding"/>
    <property type="evidence" value="ECO:0007669"/>
    <property type="project" value="InterPro"/>
</dbReference>
<gene>
    <name evidence="9" type="ORF">SAMN00017405_2108</name>
</gene>
<dbReference type="PIRSF" id="PIRSF037487">
    <property type="entry name" value="Sulfite_red_assimil"/>
    <property type="match status" value="1"/>
</dbReference>
<evidence type="ECO:0000313" key="9">
    <source>
        <dbReference type="EMBL" id="SMB92822.1"/>
    </source>
</evidence>
<dbReference type="Gene3D" id="3.30.413.10">
    <property type="entry name" value="Sulfite Reductase Hemoprotein, domain 1"/>
    <property type="match status" value="1"/>
</dbReference>
<dbReference type="Gene3D" id="3.90.480.10">
    <property type="entry name" value="Sulfite Reductase Hemoprotein,Domain 2"/>
    <property type="match status" value="1"/>
</dbReference>
<dbReference type="InterPro" id="IPR017220">
    <property type="entry name" value="Sulphite_reductase_assimil"/>
</dbReference>
<protein>
    <submittedName>
        <fullName evidence="9">Nitrite/Sulfite reductase ferredoxin-like half domain-containing protein</fullName>
    </submittedName>
</protein>